<dbReference type="Proteomes" id="UP001152049">
    <property type="component" value="Unassembled WGS sequence"/>
</dbReference>
<evidence type="ECO:0000313" key="8">
    <source>
        <dbReference type="EMBL" id="KAJ4257319.1"/>
    </source>
</evidence>
<feature type="domain" description="FAD dependent oxidoreductase" evidence="7">
    <location>
        <begin position="95"/>
        <end position="261"/>
    </location>
</feature>
<feature type="domain" description="FAD dependent oxidoreductase" evidence="7">
    <location>
        <begin position="11"/>
        <end position="41"/>
    </location>
</feature>
<evidence type="ECO:0000256" key="3">
    <source>
        <dbReference type="ARBA" id="ARBA00022630"/>
    </source>
</evidence>
<evidence type="ECO:0000256" key="2">
    <source>
        <dbReference type="ARBA" id="ARBA00010989"/>
    </source>
</evidence>
<feature type="region of interest" description="Disordered" evidence="6">
    <location>
        <begin position="68"/>
        <end position="90"/>
    </location>
</feature>
<evidence type="ECO:0000259" key="7">
    <source>
        <dbReference type="Pfam" id="PF01266"/>
    </source>
</evidence>
<keyword evidence="9" id="KW-1185">Reference proteome</keyword>
<dbReference type="AlphaFoldDB" id="A0A9W8RXR1"/>
<feature type="compositionally biased region" description="Polar residues" evidence="6">
    <location>
        <begin position="69"/>
        <end position="87"/>
    </location>
</feature>
<keyword evidence="5" id="KW-0560">Oxidoreductase</keyword>
<gene>
    <name evidence="8" type="ORF">NW762_008437</name>
</gene>
<dbReference type="SUPFAM" id="SSF51905">
    <property type="entry name" value="FAD/NAD(P)-binding domain"/>
    <property type="match status" value="1"/>
</dbReference>
<organism evidence="8 9">
    <name type="scientific">Fusarium torreyae</name>
    <dbReference type="NCBI Taxonomy" id="1237075"/>
    <lineage>
        <taxon>Eukaryota</taxon>
        <taxon>Fungi</taxon>
        <taxon>Dikarya</taxon>
        <taxon>Ascomycota</taxon>
        <taxon>Pezizomycotina</taxon>
        <taxon>Sordariomycetes</taxon>
        <taxon>Hypocreomycetidae</taxon>
        <taxon>Hypocreales</taxon>
        <taxon>Nectriaceae</taxon>
        <taxon>Fusarium</taxon>
    </lineage>
</organism>
<evidence type="ECO:0000256" key="1">
    <source>
        <dbReference type="ARBA" id="ARBA00001974"/>
    </source>
</evidence>
<comment type="cofactor">
    <cofactor evidence="1">
        <name>FAD</name>
        <dbReference type="ChEBI" id="CHEBI:57692"/>
    </cofactor>
</comment>
<name>A0A9W8RXR1_9HYPO</name>
<dbReference type="OrthoDB" id="2219495at2759"/>
<dbReference type="GO" id="GO:0008115">
    <property type="term" value="F:sarcosine oxidase activity"/>
    <property type="evidence" value="ECO:0007669"/>
    <property type="project" value="TreeGrafter"/>
</dbReference>
<protein>
    <recommendedName>
        <fullName evidence="7">FAD dependent oxidoreductase domain-containing protein</fullName>
    </recommendedName>
</protein>
<comment type="similarity">
    <text evidence="2">Belongs to the MSOX/MTOX family.</text>
</comment>
<accession>A0A9W8RXR1</accession>
<dbReference type="EMBL" id="JAOQAZ010000017">
    <property type="protein sequence ID" value="KAJ4257319.1"/>
    <property type="molecule type" value="Genomic_DNA"/>
</dbReference>
<reference evidence="8" key="1">
    <citation type="submission" date="2022-09" db="EMBL/GenBank/DDBJ databases">
        <title>Fusarium specimens isolated from Avocado Roots.</title>
        <authorList>
            <person name="Stajich J."/>
            <person name="Roper C."/>
            <person name="Heimlech-Rivalta G."/>
        </authorList>
    </citation>
    <scope>NUCLEOTIDE SEQUENCE</scope>
    <source>
        <strain evidence="8">CF00136</strain>
    </source>
</reference>
<evidence type="ECO:0000313" key="9">
    <source>
        <dbReference type="Proteomes" id="UP001152049"/>
    </source>
</evidence>
<evidence type="ECO:0000256" key="4">
    <source>
        <dbReference type="ARBA" id="ARBA00022827"/>
    </source>
</evidence>
<keyword evidence="4" id="KW-0274">FAD</keyword>
<dbReference type="PANTHER" id="PTHR10961:SF15">
    <property type="entry name" value="FAD DEPENDENT OXIDOREDUCTASE DOMAIN-CONTAINING PROTEIN"/>
    <property type="match status" value="1"/>
</dbReference>
<evidence type="ECO:0000256" key="6">
    <source>
        <dbReference type="SAM" id="MobiDB-lite"/>
    </source>
</evidence>
<dbReference type="Pfam" id="PF01266">
    <property type="entry name" value="DAO"/>
    <property type="match status" value="2"/>
</dbReference>
<proteinExistence type="inferred from homology"/>
<comment type="caution">
    <text evidence="8">The sequence shown here is derived from an EMBL/GenBank/DDBJ whole genome shotgun (WGS) entry which is preliminary data.</text>
</comment>
<dbReference type="InterPro" id="IPR036188">
    <property type="entry name" value="FAD/NAD-bd_sf"/>
</dbReference>
<dbReference type="GO" id="GO:0050660">
    <property type="term" value="F:flavin adenine dinucleotide binding"/>
    <property type="evidence" value="ECO:0007669"/>
    <property type="project" value="InterPro"/>
</dbReference>
<dbReference type="PANTHER" id="PTHR10961">
    <property type="entry name" value="PEROXISOMAL SARCOSINE OXIDASE"/>
    <property type="match status" value="1"/>
</dbReference>
<dbReference type="InterPro" id="IPR006076">
    <property type="entry name" value="FAD-dep_OxRdtase"/>
</dbReference>
<keyword evidence="3" id="KW-0285">Flavoprotein</keyword>
<evidence type="ECO:0000256" key="5">
    <source>
        <dbReference type="ARBA" id="ARBA00023002"/>
    </source>
</evidence>
<sequence length="296" mass="31907">MAPSPGKTDPIIIVGAGIFGLSTAIHLAQRGYTNVTVSDKQPYEKTLYSYTEGCDAASADINKILRSAYGSQTEPPSSSRTKGQGSTDETKKALGVLDTTGGYAVADKACRFALHKAKSLGVNSILDPTAGRLTTVIQDSGGKVTGIRTADGKSHTATATIIAAGGWTPTLVPSLDSLAETTAGSVIILKIPESSPLRKRFSPENFLSYSFNMQDGAEGEIYGFPVDENGYLKIGYRRTKYTNPKVQSDGRERSQPITRWTEDERITKIPEQALKVFRRFLDDYLSELGRRVLASG</sequence>
<dbReference type="Gene3D" id="3.50.50.60">
    <property type="entry name" value="FAD/NAD(P)-binding domain"/>
    <property type="match status" value="1"/>
</dbReference>
<dbReference type="InterPro" id="IPR045170">
    <property type="entry name" value="MTOX"/>
</dbReference>